<evidence type="ECO:0000256" key="4">
    <source>
        <dbReference type="ARBA" id="ARBA00022857"/>
    </source>
</evidence>
<dbReference type="SMART" id="SM00825">
    <property type="entry name" value="PKS_KS"/>
    <property type="match status" value="1"/>
</dbReference>
<evidence type="ECO:0000256" key="3">
    <source>
        <dbReference type="ARBA" id="ARBA00022832"/>
    </source>
</evidence>
<dbReference type="GO" id="GO:0006633">
    <property type="term" value="P:fatty acid biosynthetic process"/>
    <property type="evidence" value="ECO:0007669"/>
    <property type="project" value="UniProtKB-KW"/>
</dbReference>
<reference evidence="11 12" key="1">
    <citation type="journal article" date="2021" name="Elife">
        <title>Chloroplast acquisition without the gene transfer in kleptoplastic sea slugs, Plakobranchus ocellatus.</title>
        <authorList>
            <person name="Maeda T."/>
            <person name="Takahashi S."/>
            <person name="Yoshida T."/>
            <person name="Shimamura S."/>
            <person name="Takaki Y."/>
            <person name="Nagai Y."/>
            <person name="Toyoda A."/>
            <person name="Suzuki Y."/>
            <person name="Arimoto A."/>
            <person name="Ishii H."/>
            <person name="Satoh N."/>
            <person name="Nishiyama T."/>
            <person name="Hasebe M."/>
            <person name="Maruyama T."/>
            <person name="Minagawa J."/>
            <person name="Obokata J."/>
            <person name="Shigenobu S."/>
        </authorList>
    </citation>
    <scope>NUCLEOTIDE SEQUENCE [LARGE SCALE GENOMIC DNA]</scope>
</reference>
<name>A0AAV4J7N9_9GAST</name>
<keyword evidence="12" id="KW-1185">Reference proteome</keyword>
<dbReference type="InterPro" id="IPR020841">
    <property type="entry name" value="PKS_Beta-ketoAc_synthase_dom"/>
</dbReference>
<feature type="region of interest" description="Disordered" evidence="9">
    <location>
        <begin position="1"/>
        <end position="24"/>
    </location>
</feature>
<accession>A0AAV4J7N9</accession>
<dbReference type="PANTHER" id="PTHR43775">
    <property type="entry name" value="FATTY ACID SYNTHASE"/>
    <property type="match status" value="1"/>
</dbReference>
<keyword evidence="4" id="KW-0521">NADP</keyword>
<gene>
    <name evidence="11" type="ORF">ElyMa_006828200</name>
</gene>
<keyword evidence="8" id="KW-0511">Multifunctional enzyme</keyword>
<comment type="caution">
    <text evidence="11">The sequence shown here is derived from an EMBL/GenBank/DDBJ whole genome shotgun (WGS) entry which is preliminary data.</text>
</comment>
<keyword evidence="6" id="KW-0443">Lipid metabolism</keyword>
<evidence type="ECO:0000256" key="6">
    <source>
        <dbReference type="ARBA" id="ARBA00023098"/>
    </source>
</evidence>
<dbReference type="SUPFAM" id="SSF53901">
    <property type="entry name" value="Thiolase-like"/>
    <property type="match status" value="1"/>
</dbReference>
<keyword evidence="3" id="KW-0276">Fatty acid metabolism</keyword>
<dbReference type="PANTHER" id="PTHR43775:SF7">
    <property type="entry name" value="FATTY ACID SYNTHASE"/>
    <property type="match status" value="1"/>
</dbReference>
<dbReference type="PROSITE" id="PS52004">
    <property type="entry name" value="KS3_2"/>
    <property type="match status" value="1"/>
</dbReference>
<evidence type="ECO:0000256" key="1">
    <source>
        <dbReference type="ARBA" id="ARBA00022450"/>
    </source>
</evidence>
<evidence type="ECO:0000313" key="11">
    <source>
        <dbReference type="EMBL" id="GFS17693.1"/>
    </source>
</evidence>
<sequence>MPPQEHTVDHQGAENTTSPTRVNPRVIEPYHGELVIAGLSGRYPESDNVTEFKDNLLNKVHMVSVDGKRWDPDYWNLPPHMATLKNLGKFDAEFFGIHSKSAETLDPQLRLLLEVAYEAVVDAGESLASMKGTRTGVYVGVTASEAEQAWMGRTNQYVLSGVPHTMFPNRLSFFFDLRGECWV</sequence>
<dbReference type="InterPro" id="IPR050091">
    <property type="entry name" value="PKS_NRPS_Biosynth_Enz"/>
</dbReference>
<feature type="compositionally biased region" description="Basic and acidic residues" evidence="9">
    <location>
        <begin position="1"/>
        <end position="12"/>
    </location>
</feature>
<dbReference type="Gene3D" id="3.40.47.10">
    <property type="match status" value="1"/>
</dbReference>
<dbReference type="InterPro" id="IPR016039">
    <property type="entry name" value="Thiolase-like"/>
</dbReference>
<evidence type="ECO:0000256" key="2">
    <source>
        <dbReference type="ARBA" id="ARBA00022516"/>
    </source>
</evidence>
<dbReference type="AlphaFoldDB" id="A0AAV4J7N9"/>
<evidence type="ECO:0000256" key="9">
    <source>
        <dbReference type="SAM" id="MobiDB-lite"/>
    </source>
</evidence>
<dbReference type="Pfam" id="PF00109">
    <property type="entry name" value="ketoacyl-synt"/>
    <property type="match status" value="1"/>
</dbReference>
<evidence type="ECO:0000259" key="10">
    <source>
        <dbReference type="PROSITE" id="PS52004"/>
    </source>
</evidence>
<dbReference type="GO" id="GO:0004312">
    <property type="term" value="F:fatty acid synthase activity"/>
    <property type="evidence" value="ECO:0007669"/>
    <property type="project" value="TreeGrafter"/>
</dbReference>
<keyword evidence="1" id="KW-0596">Phosphopantetheine</keyword>
<keyword evidence="7" id="KW-0275">Fatty acid biosynthesis</keyword>
<dbReference type="InterPro" id="IPR014030">
    <property type="entry name" value="Ketoacyl_synth_N"/>
</dbReference>
<evidence type="ECO:0000313" key="12">
    <source>
        <dbReference type="Proteomes" id="UP000762676"/>
    </source>
</evidence>
<evidence type="ECO:0000256" key="5">
    <source>
        <dbReference type="ARBA" id="ARBA00023002"/>
    </source>
</evidence>
<keyword evidence="2" id="KW-0444">Lipid biosynthesis</keyword>
<proteinExistence type="predicted"/>
<dbReference type="GO" id="GO:0016491">
    <property type="term" value="F:oxidoreductase activity"/>
    <property type="evidence" value="ECO:0007669"/>
    <property type="project" value="UniProtKB-KW"/>
</dbReference>
<evidence type="ECO:0000256" key="7">
    <source>
        <dbReference type="ARBA" id="ARBA00023160"/>
    </source>
</evidence>
<dbReference type="Proteomes" id="UP000762676">
    <property type="component" value="Unassembled WGS sequence"/>
</dbReference>
<protein>
    <submittedName>
        <fullName evidence="11">Fatty acid synthase</fullName>
    </submittedName>
</protein>
<evidence type="ECO:0000256" key="8">
    <source>
        <dbReference type="ARBA" id="ARBA00023268"/>
    </source>
</evidence>
<keyword evidence="5" id="KW-0560">Oxidoreductase</keyword>
<organism evidence="11 12">
    <name type="scientific">Elysia marginata</name>
    <dbReference type="NCBI Taxonomy" id="1093978"/>
    <lineage>
        <taxon>Eukaryota</taxon>
        <taxon>Metazoa</taxon>
        <taxon>Spiralia</taxon>
        <taxon>Lophotrochozoa</taxon>
        <taxon>Mollusca</taxon>
        <taxon>Gastropoda</taxon>
        <taxon>Heterobranchia</taxon>
        <taxon>Euthyneura</taxon>
        <taxon>Panpulmonata</taxon>
        <taxon>Sacoglossa</taxon>
        <taxon>Placobranchoidea</taxon>
        <taxon>Plakobranchidae</taxon>
        <taxon>Elysia</taxon>
    </lineage>
</organism>
<feature type="domain" description="Ketosynthase family 3 (KS3)" evidence="10">
    <location>
        <begin position="31"/>
        <end position="183"/>
    </location>
</feature>
<dbReference type="EMBL" id="BMAT01013665">
    <property type="protein sequence ID" value="GFS17693.1"/>
    <property type="molecule type" value="Genomic_DNA"/>
</dbReference>